<dbReference type="PANTHER" id="PTHR35024:SF4">
    <property type="entry name" value="POLYMER-FORMING CYTOSKELETAL PROTEIN"/>
    <property type="match status" value="1"/>
</dbReference>
<dbReference type="AlphaFoldDB" id="A0AAU7QLL7"/>
<dbReference type="EMBL" id="CP157948">
    <property type="protein sequence ID" value="XBS89939.1"/>
    <property type="molecule type" value="Genomic_DNA"/>
</dbReference>
<organism evidence="3">
    <name type="scientific">Rhodanobacter sp. IGA1.0</name>
    <dbReference type="NCBI Taxonomy" id="3158582"/>
    <lineage>
        <taxon>Bacteria</taxon>
        <taxon>Pseudomonadati</taxon>
        <taxon>Pseudomonadota</taxon>
        <taxon>Gammaproteobacteria</taxon>
        <taxon>Lysobacterales</taxon>
        <taxon>Rhodanobacteraceae</taxon>
        <taxon>Rhodanobacter</taxon>
    </lineage>
</organism>
<feature type="region of interest" description="Disordered" evidence="2">
    <location>
        <begin position="126"/>
        <end position="145"/>
    </location>
</feature>
<proteinExistence type="inferred from homology"/>
<name>A0AAU7QLL7_9GAMM</name>
<accession>A0AAU7QLL7</accession>
<comment type="similarity">
    <text evidence="1">Belongs to the bactofilin family.</text>
</comment>
<evidence type="ECO:0000313" key="3">
    <source>
        <dbReference type="EMBL" id="XBS89939.1"/>
    </source>
</evidence>
<gene>
    <name evidence="3" type="ORF">ABNK63_16345</name>
</gene>
<reference evidence="3" key="1">
    <citation type="submission" date="2024-06" db="EMBL/GenBank/DDBJ databases">
        <authorList>
            <person name="Sun Y."/>
        </authorList>
    </citation>
    <scope>NUCLEOTIDE SEQUENCE</scope>
    <source>
        <strain evidence="3">IGA1.0</strain>
    </source>
</reference>
<evidence type="ECO:0000256" key="2">
    <source>
        <dbReference type="SAM" id="MobiDB-lite"/>
    </source>
</evidence>
<dbReference type="RefSeq" id="WP_007806946.1">
    <property type="nucleotide sequence ID" value="NZ_CP157948.1"/>
</dbReference>
<evidence type="ECO:0000256" key="1">
    <source>
        <dbReference type="ARBA" id="ARBA00044755"/>
    </source>
</evidence>
<sequence length="145" mass="15597">MLNRRRSDRNDRNSSNNETSLIARGTSIRGDVRFSGALHLDGRIEGSVVGDGEDAMFTLSEHGQVHGEIHVPQAVINGHVTGDVNVSVRLELAPQARIDGDLRYHTLEMAAGAQVNGRITRQAEEAQRNLPAPAQDAGVDEAVPA</sequence>
<dbReference type="InterPro" id="IPR007607">
    <property type="entry name" value="BacA/B"/>
</dbReference>
<feature type="region of interest" description="Disordered" evidence="2">
    <location>
        <begin position="1"/>
        <end position="24"/>
    </location>
</feature>
<dbReference type="Pfam" id="PF04519">
    <property type="entry name" value="Bactofilin"/>
    <property type="match status" value="1"/>
</dbReference>
<protein>
    <submittedName>
        <fullName evidence="3">Polymer-forming cytoskeletal protein</fullName>
    </submittedName>
</protein>
<dbReference type="PANTHER" id="PTHR35024">
    <property type="entry name" value="HYPOTHETICAL CYTOSOLIC PROTEIN"/>
    <property type="match status" value="1"/>
</dbReference>